<dbReference type="AlphaFoldDB" id="A0A964UTK0"/>
<gene>
    <name evidence="1" type="ORF">GUY60_22955</name>
</gene>
<organism evidence="1 2">
    <name type="scientific">Streptomyces boluensis</name>
    <dbReference type="NCBI Taxonomy" id="1775135"/>
    <lineage>
        <taxon>Bacteria</taxon>
        <taxon>Bacillati</taxon>
        <taxon>Actinomycetota</taxon>
        <taxon>Actinomycetes</taxon>
        <taxon>Kitasatosporales</taxon>
        <taxon>Streptomycetaceae</taxon>
        <taxon>Streptomyces</taxon>
    </lineage>
</organism>
<name>A0A964UTK0_9ACTN</name>
<evidence type="ECO:0000313" key="1">
    <source>
        <dbReference type="EMBL" id="NBE54226.1"/>
    </source>
</evidence>
<sequence length="234" mass="23972">MTGRLTAGQRRVVADADEVTGRITGSEAQLAALVRLGLAFRHARPPRAHFLTPAGHRARAELLSAAPPATAPTDDPGTAVFAARTGAEPEPFVPGPARRREVHSAWQGLLELRRMTNADGATDRPCAWERGHLAQAAALALEAAGRTPASGAGRAAAAGYHVTDTEQPEAVAVRVRPGTGSGPGSGPGAGGTASEAIRAELTACAAALTEAGWQVSEHGERGGGRMLLASPRRV</sequence>
<reference evidence="1" key="1">
    <citation type="submission" date="2020-01" db="EMBL/GenBank/DDBJ databases">
        <title>Whole-genome analyses of novel actinobacteria.</title>
        <authorList>
            <person name="Sahin N."/>
        </authorList>
    </citation>
    <scope>NUCLEOTIDE SEQUENCE</scope>
    <source>
        <strain evidence="1">YC537</strain>
    </source>
</reference>
<comment type="caution">
    <text evidence="1">The sequence shown here is derived from an EMBL/GenBank/DDBJ whole genome shotgun (WGS) entry which is preliminary data.</text>
</comment>
<dbReference type="OrthoDB" id="4304577at2"/>
<protein>
    <submittedName>
        <fullName evidence="1">Uncharacterized protein</fullName>
    </submittedName>
</protein>
<accession>A0A964UTK0</accession>
<dbReference type="RefSeq" id="WP_161700825.1">
    <property type="nucleotide sequence ID" value="NZ_JAAAHS010000200.1"/>
</dbReference>
<dbReference type="Proteomes" id="UP000598297">
    <property type="component" value="Unassembled WGS sequence"/>
</dbReference>
<evidence type="ECO:0000313" key="2">
    <source>
        <dbReference type="Proteomes" id="UP000598297"/>
    </source>
</evidence>
<dbReference type="EMBL" id="JAAAHS010000200">
    <property type="protein sequence ID" value="NBE54226.1"/>
    <property type="molecule type" value="Genomic_DNA"/>
</dbReference>
<proteinExistence type="predicted"/>
<keyword evidence="2" id="KW-1185">Reference proteome</keyword>